<evidence type="ECO:0000313" key="6">
    <source>
        <dbReference type="Proteomes" id="UP000694941"/>
    </source>
</evidence>
<feature type="compositionally biased region" description="Basic and acidic residues" evidence="3">
    <location>
        <begin position="625"/>
        <end position="637"/>
    </location>
</feature>
<dbReference type="PANTHER" id="PTHR12157">
    <property type="entry name" value="REGULATING SYNAPTIC MEMBRANE EXOCYTOSIS PROTEIN"/>
    <property type="match status" value="1"/>
</dbReference>
<evidence type="ECO:0000259" key="5">
    <source>
        <dbReference type="PROSITE" id="PS50106"/>
    </source>
</evidence>
<dbReference type="InterPro" id="IPR039032">
    <property type="entry name" value="Rim-like"/>
</dbReference>
<proteinExistence type="predicted"/>
<evidence type="ECO:0000313" key="7">
    <source>
        <dbReference type="RefSeq" id="XP_022258447.1"/>
    </source>
</evidence>
<name>A0ABM1TRE1_LIMPO</name>
<feature type="region of interest" description="Disordered" evidence="3">
    <location>
        <begin position="567"/>
        <end position="692"/>
    </location>
</feature>
<feature type="compositionally biased region" description="Polar residues" evidence="3">
    <location>
        <begin position="305"/>
        <end position="321"/>
    </location>
</feature>
<dbReference type="PANTHER" id="PTHR12157:SF21">
    <property type="entry name" value="RAB3 INTERACTING MOLECULE, ISOFORM F"/>
    <property type="match status" value="1"/>
</dbReference>
<feature type="compositionally biased region" description="Polar residues" evidence="3">
    <location>
        <begin position="134"/>
        <end position="146"/>
    </location>
</feature>
<dbReference type="CDD" id="cd06714">
    <property type="entry name" value="PDZ_RIM-like"/>
    <property type="match status" value="1"/>
</dbReference>
<evidence type="ECO:0000256" key="3">
    <source>
        <dbReference type="SAM" id="MobiDB-lite"/>
    </source>
</evidence>
<feature type="compositionally biased region" description="Basic and acidic residues" evidence="3">
    <location>
        <begin position="388"/>
        <end position="399"/>
    </location>
</feature>
<dbReference type="InterPro" id="IPR000008">
    <property type="entry name" value="C2_dom"/>
</dbReference>
<feature type="compositionally biased region" description="Polar residues" evidence="3">
    <location>
        <begin position="644"/>
        <end position="656"/>
    </location>
</feature>
<feature type="compositionally biased region" description="Polar residues" evidence="3">
    <location>
        <begin position="581"/>
        <end position="599"/>
    </location>
</feature>
<dbReference type="CDD" id="cd04031">
    <property type="entry name" value="C2A_RIM1alpha"/>
    <property type="match status" value="1"/>
</dbReference>
<dbReference type="RefSeq" id="XP_022258447.1">
    <property type="nucleotide sequence ID" value="XM_022402739.1"/>
</dbReference>
<protein>
    <submittedName>
        <fullName evidence="7">Regulating synaptic membrane exocytosis protein 2-like</fullName>
    </submittedName>
</protein>
<sequence>MILKKPTKDGASSISSASVLGLKVVGGKYFDSEHLGAVIEKVTKGSIADTIGHLRAGDEVLEWNGRSLKGMTYEEVCDIMTESRQEPQVELIVCRLLSDVGRMNVKEETLRRQSRTPSDPAVVDPRKQSRTEGRISNTVTPSSSSGTVLLRTHTPVIGGRIQVKFWYDVSVLQLVVTVVRASGLSLRDNQQPRNPYVKLFLLPDRSEKSKRRTKTIADTSDPKWNQTFVYSPLRGTDLKARALELAVWDYDRYGVNDFLGEVVIDISSAPVNKEEEWYILTSHEDSLNALLQRQNMYLDTEAASTITSTDHPSPPSTLSRLSDSDMSEYDLDDGSALLRDRRLADTDDAGFTLMGSDSSPLLARSQFGDVMGRDMSPVSSKRRSQRLSTREEPMYDHSRRATVTIPASSATIRGRSRSAVHQKESGMQRSRSPSRRETEATSRSLSPSEIRPRSSVIKSPTRQYFKTKDAILSGTHLQKKRQLPTIPPSLRQSSRNQMRLDMEERASHLKFRIQMQRRGRAMTSGALFSDSEVTSRNTVEKQLHAHPHRGHAPSDGTRRMAPVVGASPEKEAMARMESDGSETSSASKLSINSAFSTQSERPRGSRTLGEFTTTMQGCGPVHPPRPAEETRDKGLGEEKDDGSLSDTAVGTTTTKSKIVERPGGGGSTRGGGKMAQLGLSKRSNSTSQLSVT</sequence>
<dbReference type="Proteomes" id="UP000694941">
    <property type="component" value="Unplaced"/>
</dbReference>
<feature type="region of interest" description="Disordered" evidence="3">
    <location>
        <begin position="368"/>
        <end position="462"/>
    </location>
</feature>
<dbReference type="GeneID" id="106474431"/>
<accession>A0ABM1TRE1</accession>
<dbReference type="Pfam" id="PF00595">
    <property type="entry name" value="PDZ"/>
    <property type="match status" value="1"/>
</dbReference>
<evidence type="ECO:0000256" key="1">
    <source>
        <dbReference type="ARBA" id="ARBA00023018"/>
    </source>
</evidence>
<comment type="subcellular location">
    <subcellularLocation>
        <location evidence="2">Synapse</location>
    </subcellularLocation>
</comment>
<feature type="compositionally biased region" description="Polar residues" evidence="3">
    <location>
        <begin position="681"/>
        <end position="692"/>
    </location>
</feature>
<dbReference type="SUPFAM" id="SSF49562">
    <property type="entry name" value="C2 domain (Calcium/lipid-binding domain, CaLB)"/>
    <property type="match status" value="1"/>
</dbReference>
<feature type="region of interest" description="Disordered" evidence="3">
    <location>
        <begin position="107"/>
        <end position="146"/>
    </location>
</feature>
<dbReference type="InterPro" id="IPR001478">
    <property type="entry name" value="PDZ"/>
</dbReference>
<feature type="domain" description="PDZ" evidence="5">
    <location>
        <begin position="1"/>
        <end position="95"/>
    </location>
</feature>
<dbReference type="InterPro" id="IPR036034">
    <property type="entry name" value="PDZ_sf"/>
</dbReference>
<evidence type="ECO:0000259" key="4">
    <source>
        <dbReference type="PROSITE" id="PS50004"/>
    </source>
</evidence>
<feature type="compositionally biased region" description="Basic and acidic residues" evidence="3">
    <location>
        <begin position="568"/>
        <end position="578"/>
    </location>
</feature>
<organism evidence="6 7">
    <name type="scientific">Limulus polyphemus</name>
    <name type="common">Atlantic horseshoe crab</name>
    <dbReference type="NCBI Taxonomy" id="6850"/>
    <lineage>
        <taxon>Eukaryota</taxon>
        <taxon>Metazoa</taxon>
        <taxon>Ecdysozoa</taxon>
        <taxon>Arthropoda</taxon>
        <taxon>Chelicerata</taxon>
        <taxon>Merostomata</taxon>
        <taxon>Xiphosura</taxon>
        <taxon>Limulidae</taxon>
        <taxon>Limulus</taxon>
    </lineage>
</organism>
<feature type="compositionally biased region" description="Gly residues" evidence="3">
    <location>
        <begin position="662"/>
        <end position="673"/>
    </location>
</feature>
<feature type="domain" description="C2" evidence="4">
    <location>
        <begin position="157"/>
        <end position="278"/>
    </location>
</feature>
<keyword evidence="1" id="KW-0770">Synapse</keyword>
<dbReference type="SMART" id="SM00239">
    <property type="entry name" value="C2"/>
    <property type="match status" value="1"/>
</dbReference>
<keyword evidence="6" id="KW-1185">Reference proteome</keyword>
<feature type="region of interest" description="Disordered" evidence="3">
    <location>
        <begin position="305"/>
        <end position="326"/>
    </location>
</feature>
<dbReference type="Gene3D" id="2.30.42.10">
    <property type="match status" value="1"/>
</dbReference>
<evidence type="ECO:0000256" key="2">
    <source>
        <dbReference type="ARBA" id="ARBA00034103"/>
    </source>
</evidence>
<dbReference type="InterPro" id="IPR035892">
    <property type="entry name" value="C2_domain_sf"/>
</dbReference>
<gene>
    <name evidence="7" type="primary">LOC106474431</name>
</gene>
<reference evidence="7" key="1">
    <citation type="submission" date="2025-08" db="UniProtKB">
        <authorList>
            <consortium name="RefSeq"/>
        </authorList>
    </citation>
    <scope>IDENTIFICATION</scope>
    <source>
        <tissue evidence="7">Muscle</tissue>
    </source>
</reference>
<dbReference type="SUPFAM" id="SSF50156">
    <property type="entry name" value="PDZ domain-like"/>
    <property type="match status" value="1"/>
</dbReference>
<dbReference type="PROSITE" id="PS50004">
    <property type="entry name" value="C2"/>
    <property type="match status" value="1"/>
</dbReference>
<dbReference type="SMART" id="SM00228">
    <property type="entry name" value="PDZ"/>
    <property type="match status" value="1"/>
</dbReference>
<dbReference type="PROSITE" id="PS50106">
    <property type="entry name" value="PDZ"/>
    <property type="match status" value="1"/>
</dbReference>
<feature type="compositionally biased region" description="Basic and acidic residues" evidence="3">
    <location>
        <begin position="124"/>
        <end position="133"/>
    </location>
</feature>
<feature type="non-terminal residue" evidence="7">
    <location>
        <position position="692"/>
    </location>
</feature>
<dbReference type="Pfam" id="PF00168">
    <property type="entry name" value="C2"/>
    <property type="match status" value="1"/>
</dbReference>
<dbReference type="Gene3D" id="2.60.40.150">
    <property type="entry name" value="C2 domain"/>
    <property type="match status" value="1"/>
</dbReference>